<comment type="similarity">
    <text evidence="2">Belongs to the metallo-dependent hydrolases superfamily. Adenosine and AMP deaminases family.</text>
</comment>
<dbReference type="AlphaFoldDB" id="A0A4Q1QIT3"/>
<dbReference type="Pfam" id="PF00962">
    <property type="entry name" value="A_deaminase"/>
    <property type="match status" value="1"/>
</dbReference>
<name>A0A4Q1QIT3_9ACTN</name>
<dbReference type="GO" id="GO:0016814">
    <property type="term" value="F:hydrolase activity, acting on carbon-nitrogen (but not peptide) bonds, in cyclic amidines"/>
    <property type="evidence" value="ECO:0007669"/>
    <property type="project" value="UniProtKB-ARBA"/>
</dbReference>
<dbReference type="EMBL" id="SDIF01000136">
    <property type="protein sequence ID" value="RXS59598.1"/>
    <property type="molecule type" value="Genomic_DNA"/>
</dbReference>
<dbReference type="InterPro" id="IPR001365">
    <property type="entry name" value="A_deaminase_dom"/>
</dbReference>
<dbReference type="Proteomes" id="UP000289482">
    <property type="component" value="Unassembled WGS sequence"/>
</dbReference>
<organism evidence="8 9">
    <name type="scientific">Streptomyces sioyaensis</name>
    <dbReference type="NCBI Taxonomy" id="67364"/>
    <lineage>
        <taxon>Bacteria</taxon>
        <taxon>Bacillati</taxon>
        <taxon>Actinomycetota</taxon>
        <taxon>Actinomycetes</taxon>
        <taxon>Kitasatosporales</taxon>
        <taxon>Streptomycetaceae</taxon>
        <taxon>Streptomyces</taxon>
    </lineage>
</organism>
<dbReference type="GO" id="GO:0046872">
    <property type="term" value="F:metal ion binding"/>
    <property type="evidence" value="ECO:0007669"/>
    <property type="project" value="UniProtKB-KW"/>
</dbReference>
<dbReference type="PANTHER" id="PTHR43114:SF6">
    <property type="entry name" value="ADENINE DEAMINASE"/>
    <property type="match status" value="1"/>
</dbReference>
<proteinExistence type="inferred from homology"/>
<dbReference type="PANTHER" id="PTHR43114">
    <property type="entry name" value="ADENINE DEAMINASE"/>
    <property type="match status" value="1"/>
</dbReference>
<evidence type="ECO:0000313" key="8">
    <source>
        <dbReference type="EMBL" id="RXS59598.1"/>
    </source>
</evidence>
<keyword evidence="5" id="KW-0862">Zinc</keyword>
<comment type="caution">
    <text evidence="8">The sequence shown here is derived from an EMBL/GenBank/DDBJ whole genome shotgun (WGS) entry which is preliminary data.</text>
</comment>
<feature type="region of interest" description="Disordered" evidence="6">
    <location>
        <begin position="53"/>
        <end position="74"/>
    </location>
</feature>
<protein>
    <recommendedName>
        <fullName evidence="7">Adenosine deaminase domain-containing protein</fullName>
    </recommendedName>
</protein>
<dbReference type="Gene3D" id="3.20.20.140">
    <property type="entry name" value="Metal-dependent hydrolases"/>
    <property type="match status" value="1"/>
</dbReference>
<accession>A0A4Q1QIT3</accession>
<evidence type="ECO:0000256" key="2">
    <source>
        <dbReference type="ARBA" id="ARBA00006676"/>
    </source>
</evidence>
<dbReference type="SUPFAM" id="SSF51556">
    <property type="entry name" value="Metallo-dependent hydrolases"/>
    <property type="match status" value="1"/>
</dbReference>
<feature type="compositionally biased region" description="Low complexity" evidence="6">
    <location>
        <begin position="54"/>
        <end position="63"/>
    </location>
</feature>
<keyword evidence="9" id="KW-1185">Reference proteome</keyword>
<keyword evidence="4" id="KW-0378">Hydrolase</keyword>
<sequence length="398" mass="42666">MVPRTYRQLPQNSASLRARTHRDAARTSACRPAAWCIHHALATTYALHQAPGPTSLTTELSTSPDANRTPKRRKGTMDLHAFAARLPKCELHAHLAGSVPEPVVRGWLGTDNPSYAFRDFTGFLSQYGRVEQLVDTPDRVHEALAAMVDAWAADHVVHAEVRVGRATLARIGARRLADALDQAAADAAVQGVSLAWIYEFDGAAGLQAADHVVDAALDDPPQALRAVGLSGDESGPERYAQQFRQAASAGLALVPHAGTFPGTTHQIDVALHHGAVRIGHATSAARDPDTLRRLADRQVTVEMSPTSEVMIGAVPGPRQHPLETFLAAGVPVALCADDPALFRTTLTSEYLMAAEHCGQSAEALRALARQAARAALLDEPRRTSILDEIDSRSHTPRS</sequence>
<feature type="region of interest" description="Disordered" evidence="6">
    <location>
        <begin position="1"/>
        <end position="20"/>
    </location>
</feature>
<keyword evidence="3" id="KW-0479">Metal-binding</keyword>
<gene>
    <name evidence="8" type="ORF">EST54_29495</name>
</gene>
<evidence type="ECO:0000313" key="9">
    <source>
        <dbReference type="Proteomes" id="UP000289482"/>
    </source>
</evidence>
<evidence type="ECO:0000259" key="7">
    <source>
        <dbReference type="Pfam" id="PF00962"/>
    </source>
</evidence>
<evidence type="ECO:0000256" key="4">
    <source>
        <dbReference type="ARBA" id="ARBA00022801"/>
    </source>
</evidence>
<evidence type="ECO:0000256" key="1">
    <source>
        <dbReference type="ARBA" id="ARBA00001947"/>
    </source>
</evidence>
<evidence type="ECO:0000256" key="5">
    <source>
        <dbReference type="ARBA" id="ARBA00022833"/>
    </source>
</evidence>
<comment type="cofactor">
    <cofactor evidence="1">
        <name>Zn(2+)</name>
        <dbReference type="ChEBI" id="CHEBI:29105"/>
    </cofactor>
</comment>
<feature type="domain" description="Adenosine deaminase" evidence="7">
    <location>
        <begin position="116"/>
        <end position="391"/>
    </location>
</feature>
<evidence type="ECO:0000256" key="3">
    <source>
        <dbReference type="ARBA" id="ARBA00022723"/>
    </source>
</evidence>
<evidence type="ECO:0000256" key="6">
    <source>
        <dbReference type="SAM" id="MobiDB-lite"/>
    </source>
</evidence>
<reference evidence="8 9" key="1">
    <citation type="submission" date="2019-01" db="EMBL/GenBank/DDBJ databases">
        <title>Draft genome sequences of the type strain Streptomyces sioyaensis DSM 40032 and its novel strain, TM32, a thermotolerant antibiotics-producing actinobacterium.</title>
        <authorList>
            <person name="Nakaew N."/>
            <person name="Lumyong S."/>
            <person name="Sloan W.T."/>
            <person name="Sungthong R."/>
        </authorList>
    </citation>
    <scope>NUCLEOTIDE SEQUENCE [LARGE SCALE GENOMIC DNA]</scope>
    <source>
        <strain evidence="8 9">DSM 40032</strain>
    </source>
</reference>
<dbReference type="InterPro" id="IPR006330">
    <property type="entry name" value="Ado/ade_deaminase"/>
</dbReference>
<dbReference type="InterPro" id="IPR032466">
    <property type="entry name" value="Metal_Hydrolase"/>
</dbReference>
<dbReference type="GO" id="GO:0019239">
    <property type="term" value="F:deaminase activity"/>
    <property type="evidence" value="ECO:0007669"/>
    <property type="project" value="InterPro"/>
</dbReference>